<evidence type="ECO:0000313" key="2">
    <source>
        <dbReference type="Proteomes" id="UP000464620"/>
    </source>
</evidence>
<gene>
    <name evidence="1" type="ORF">DS421_19g672540</name>
</gene>
<protein>
    <submittedName>
        <fullName evidence="1">Uncharacterized protein</fullName>
    </submittedName>
</protein>
<reference evidence="1 2" key="1">
    <citation type="submission" date="2020-01" db="EMBL/GenBank/DDBJ databases">
        <title>Genome sequence of Arachis hypogaea, cultivar Shitouqi.</title>
        <authorList>
            <person name="Zhuang W."/>
            <person name="Chen H."/>
            <person name="Varshney R."/>
            <person name="Wang D."/>
            <person name="Ming R."/>
        </authorList>
    </citation>
    <scope>NUCLEOTIDE SEQUENCE [LARGE SCALE GENOMIC DNA]</scope>
    <source>
        <tissue evidence="1">Young leaf</tissue>
    </source>
</reference>
<evidence type="ECO:0000313" key="1">
    <source>
        <dbReference type="EMBL" id="QHN79740.1"/>
    </source>
</evidence>
<organism evidence="1 2">
    <name type="scientific">Arachis hypogaea</name>
    <name type="common">Peanut</name>
    <dbReference type="NCBI Taxonomy" id="3818"/>
    <lineage>
        <taxon>Eukaryota</taxon>
        <taxon>Viridiplantae</taxon>
        <taxon>Streptophyta</taxon>
        <taxon>Embryophyta</taxon>
        <taxon>Tracheophyta</taxon>
        <taxon>Spermatophyta</taxon>
        <taxon>Magnoliopsida</taxon>
        <taxon>eudicotyledons</taxon>
        <taxon>Gunneridae</taxon>
        <taxon>Pentapetalae</taxon>
        <taxon>rosids</taxon>
        <taxon>fabids</taxon>
        <taxon>Fabales</taxon>
        <taxon>Fabaceae</taxon>
        <taxon>Papilionoideae</taxon>
        <taxon>50 kb inversion clade</taxon>
        <taxon>dalbergioids sensu lato</taxon>
        <taxon>Dalbergieae</taxon>
        <taxon>Pterocarpus clade</taxon>
        <taxon>Arachis</taxon>
    </lineage>
</organism>
<dbReference type="AlphaFoldDB" id="A0A6B9VDI5"/>
<proteinExistence type="predicted"/>
<accession>A0A6B9VDI5</accession>
<dbReference type="EMBL" id="CP031001">
    <property type="protein sequence ID" value="QHN79740.1"/>
    <property type="molecule type" value="Genomic_DNA"/>
</dbReference>
<name>A0A6B9VDI5_ARAHY</name>
<dbReference type="Proteomes" id="UP000464620">
    <property type="component" value="Chromosome B09"/>
</dbReference>
<sequence length="117" mass="13537">MKTSLQSWRSWPHHALLQTLSPSPSPLFLPFYFNHFLYRKKNILSAKIASLLLDFDFDINHTQSLASFPNFRFLSASKLLSFFSHQFCAQKLNPFLASTKMRSPSFKIPPFCSSSLF</sequence>